<feature type="transmembrane region" description="Helical" evidence="8">
    <location>
        <begin position="86"/>
        <end position="105"/>
    </location>
</feature>
<evidence type="ECO:0000313" key="12">
    <source>
        <dbReference type="EMBL" id="KGA95812.1"/>
    </source>
</evidence>
<dbReference type="InterPro" id="IPR058533">
    <property type="entry name" value="Cation_efflux_TM"/>
</dbReference>
<dbReference type="GO" id="GO:0005385">
    <property type="term" value="F:zinc ion transmembrane transporter activity"/>
    <property type="evidence" value="ECO:0007669"/>
    <property type="project" value="TreeGrafter"/>
</dbReference>
<dbReference type="OrthoDB" id="9809646at2"/>
<evidence type="ECO:0000313" key="15">
    <source>
        <dbReference type="Proteomes" id="UP000297014"/>
    </source>
</evidence>
<dbReference type="eggNOG" id="COG1230">
    <property type="taxonomic scope" value="Bacteria"/>
</dbReference>
<evidence type="ECO:0000256" key="4">
    <source>
        <dbReference type="ARBA" id="ARBA00022692"/>
    </source>
</evidence>
<dbReference type="NCBIfam" id="TIGR01297">
    <property type="entry name" value="CDF"/>
    <property type="match status" value="1"/>
</dbReference>
<dbReference type="EMBL" id="JALP01000144">
    <property type="protein sequence ID" value="THG90483.1"/>
    <property type="molecule type" value="Genomic_DNA"/>
</dbReference>
<dbReference type="InterPro" id="IPR050681">
    <property type="entry name" value="CDF/SLC30A"/>
</dbReference>
<keyword evidence="3" id="KW-0813">Transport</keyword>
<dbReference type="InterPro" id="IPR002524">
    <property type="entry name" value="Cation_efflux"/>
</dbReference>
<keyword evidence="14" id="KW-1185">Reference proteome</keyword>
<evidence type="ECO:0000259" key="10">
    <source>
        <dbReference type="Pfam" id="PF16916"/>
    </source>
</evidence>
<accession>J8TTH5</accession>
<evidence type="ECO:0000256" key="1">
    <source>
        <dbReference type="ARBA" id="ARBA00004141"/>
    </source>
</evidence>
<evidence type="ECO:0000259" key="9">
    <source>
        <dbReference type="Pfam" id="PF01545"/>
    </source>
</evidence>
<reference evidence="13 15" key="3">
    <citation type="submission" date="2014-01" db="EMBL/GenBank/DDBJ databases">
        <title>Draft genome sequencing of Bacillus alcalophilus CGMCC 1.3604.</title>
        <authorList>
            <person name="Yang J."/>
            <person name="Diao L."/>
            <person name="Yang S."/>
        </authorList>
    </citation>
    <scope>NUCLEOTIDE SEQUENCE [LARGE SCALE GENOMIC DNA]</scope>
    <source>
        <strain evidence="13 15">CGMCC 1.3604</strain>
    </source>
</reference>
<reference evidence="11" key="1">
    <citation type="submission" date="2012-07" db="EMBL/GenBank/DDBJ databases">
        <title>A Draft Genome for Bacillus alcalophilus strain ATCC 27647.</title>
        <authorList>
            <person name="Attie O."/>
            <person name="Jayaprakash A."/>
            <person name="Sachidanandam R."/>
            <person name="Shah H."/>
            <person name="Paulsen I."/>
            <person name="Morino M."/>
            <person name="Ito M."/>
            <person name="Krulwich T."/>
        </authorList>
    </citation>
    <scope>NUCLEOTIDE SEQUENCE</scope>
    <source>
        <strain evidence="11">ATCC 27647</strain>
    </source>
</reference>
<evidence type="ECO:0000313" key="14">
    <source>
        <dbReference type="Proteomes" id="UP000002754"/>
    </source>
</evidence>
<keyword evidence="6" id="KW-0406">Ion transport</keyword>
<feature type="transmembrane region" description="Helical" evidence="8">
    <location>
        <begin position="20"/>
        <end position="44"/>
    </location>
</feature>
<comment type="subcellular location">
    <subcellularLocation>
        <location evidence="1">Membrane</location>
        <topology evidence="1">Multi-pass membrane protein</topology>
    </subcellularLocation>
</comment>
<keyword evidence="7 8" id="KW-0472">Membrane</keyword>
<evidence type="ECO:0000256" key="8">
    <source>
        <dbReference type="SAM" id="Phobius"/>
    </source>
</evidence>
<organism evidence="12 14">
    <name type="scientific">Alkalihalobacillus alcalophilus ATCC 27647 = CGMCC 1.3604</name>
    <dbReference type="NCBI Taxonomy" id="1218173"/>
    <lineage>
        <taxon>Bacteria</taxon>
        <taxon>Bacillati</taxon>
        <taxon>Bacillota</taxon>
        <taxon>Bacilli</taxon>
        <taxon>Bacillales</taxon>
        <taxon>Bacillaceae</taxon>
        <taxon>Alkalihalobacillus</taxon>
    </lineage>
</organism>
<evidence type="ECO:0000256" key="5">
    <source>
        <dbReference type="ARBA" id="ARBA00022989"/>
    </source>
</evidence>
<evidence type="ECO:0000256" key="2">
    <source>
        <dbReference type="ARBA" id="ARBA00008873"/>
    </source>
</evidence>
<keyword evidence="4 8" id="KW-0812">Transmembrane</keyword>
<feature type="transmembrane region" description="Helical" evidence="8">
    <location>
        <begin position="185"/>
        <end position="203"/>
    </location>
</feature>
<evidence type="ECO:0000256" key="3">
    <source>
        <dbReference type="ARBA" id="ARBA00022448"/>
    </source>
</evidence>
<sequence length="302" mass="33387">MAHHHGHHHATGQANKKNLVIAMIIIGSWMFIQFLGGLWTGSLALLADAVHMFNDFSNLFISLIAIILAAKAATHKRTFGNHRYEVLSSLFNSVALLVIAAFVIREAIGRLMSPQEVMGGAMMLIAFIGLLANIGAMFALMRGDVKDNLNMRGAYLHVLSDTLGSVAAIIAGIIIYFTGWYMADPILSIIIALMIASSGFRLLKDTVHVLLEGTPASINVEEVENAFMEIEGVINVHDLHIWTITSGINSLTAHLVIDPSYSEEHHEILLQANHYIRDKLHIEHSTIQIEKEDLREYEHPSI</sequence>
<dbReference type="Proteomes" id="UP000297014">
    <property type="component" value="Unassembled WGS sequence"/>
</dbReference>
<proteinExistence type="inferred from homology"/>
<feature type="transmembrane region" description="Helical" evidence="8">
    <location>
        <begin position="153"/>
        <end position="179"/>
    </location>
</feature>
<dbReference type="InterPro" id="IPR036837">
    <property type="entry name" value="Cation_efflux_CTD_sf"/>
</dbReference>
<evidence type="ECO:0000256" key="6">
    <source>
        <dbReference type="ARBA" id="ARBA00023065"/>
    </source>
</evidence>
<dbReference type="GO" id="GO:0005886">
    <property type="term" value="C:plasma membrane"/>
    <property type="evidence" value="ECO:0007669"/>
    <property type="project" value="TreeGrafter"/>
</dbReference>
<feature type="domain" description="Cation efflux protein transmembrane" evidence="9">
    <location>
        <begin position="20"/>
        <end position="211"/>
    </location>
</feature>
<dbReference type="Pfam" id="PF16916">
    <property type="entry name" value="ZT_dimer"/>
    <property type="match status" value="1"/>
</dbReference>
<evidence type="ECO:0000256" key="7">
    <source>
        <dbReference type="ARBA" id="ARBA00023136"/>
    </source>
</evidence>
<dbReference type="SUPFAM" id="SSF161111">
    <property type="entry name" value="Cation efflux protein transmembrane domain-like"/>
    <property type="match status" value="1"/>
</dbReference>
<name>J8TTH5_ALKAL</name>
<reference evidence="12 14" key="2">
    <citation type="journal article" date="2014" name="Genome Announc.">
        <title>Draft Genome Sequence of Bacillus alcalophilus AV1934, a Classic Alkaliphile Isolated from Human Feces in 1934.</title>
        <authorList>
            <person name="Attie O."/>
            <person name="Jayaprakash A."/>
            <person name="Shah H."/>
            <person name="Paulsen I.T."/>
            <person name="Morino M."/>
            <person name="Takahashi Y."/>
            <person name="Narumi I."/>
            <person name="Sachidanandam R."/>
            <person name="Satoh K."/>
            <person name="Ito M."/>
            <person name="Krulwich T.A."/>
        </authorList>
    </citation>
    <scope>NUCLEOTIDE SEQUENCE [LARGE SCALE GENOMIC DNA]</scope>
    <source>
        <strain evidence="12 14">AV1934</strain>
    </source>
</reference>
<keyword evidence="5 8" id="KW-1133">Transmembrane helix</keyword>
<protein>
    <submittedName>
        <fullName evidence="11">Cation efflux transporter</fullName>
    </submittedName>
    <submittedName>
        <fullName evidence="13">Cation transporter</fullName>
    </submittedName>
    <submittedName>
        <fullName evidence="12">Zinc transporter ZitB</fullName>
    </submittedName>
</protein>
<dbReference type="RefSeq" id="WP_003321981.1">
    <property type="nucleotide sequence ID" value="NZ_ALPT02000101.1"/>
</dbReference>
<dbReference type="PANTHER" id="PTHR11562:SF17">
    <property type="entry name" value="RE54080P-RELATED"/>
    <property type="match status" value="1"/>
</dbReference>
<feature type="domain" description="Cation efflux protein cytoplasmic" evidence="10">
    <location>
        <begin position="216"/>
        <end position="291"/>
    </location>
</feature>
<dbReference type="STRING" id="1218173.BALCAV_0220090"/>
<dbReference type="Pfam" id="PF01545">
    <property type="entry name" value="Cation_efflux"/>
    <property type="match status" value="1"/>
</dbReference>
<dbReference type="PANTHER" id="PTHR11562">
    <property type="entry name" value="CATION EFFLUX PROTEIN/ ZINC TRANSPORTER"/>
    <property type="match status" value="1"/>
</dbReference>
<evidence type="ECO:0000313" key="13">
    <source>
        <dbReference type="EMBL" id="THG90483.1"/>
    </source>
</evidence>
<dbReference type="EMBL" id="ALPT02000101">
    <property type="protein sequence ID" value="KGA95812.1"/>
    <property type="molecule type" value="Genomic_DNA"/>
</dbReference>
<dbReference type="InterPro" id="IPR027469">
    <property type="entry name" value="Cation_efflux_TMD_sf"/>
</dbReference>
<dbReference type="Proteomes" id="UP000002754">
    <property type="component" value="Unassembled WGS sequence"/>
</dbReference>
<comment type="similarity">
    <text evidence="2">Belongs to the cation diffusion facilitator (CDF) transporter (TC 2.A.4) family. SLC30A subfamily.</text>
</comment>
<gene>
    <name evidence="13" type="ORF">AJ85_10455</name>
    <name evidence="11" type="ORF">BalcAV1515</name>
    <name evidence="12" type="ORF">BALCAV_0220090</name>
</gene>
<dbReference type="EMBL" id="JX399324">
    <property type="protein sequence ID" value="AFV25747.1"/>
    <property type="molecule type" value="Genomic_DNA"/>
</dbReference>
<evidence type="ECO:0000313" key="11">
    <source>
        <dbReference type="EMBL" id="AFV25747.1"/>
    </source>
</evidence>
<dbReference type="AlphaFoldDB" id="J8TTH5"/>
<dbReference type="Gene3D" id="1.20.1510.10">
    <property type="entry name" value="Cation efflux protein transmembrane domain"/>
    <property type="match status" value="1"/>
</dbReference>
<feature type="transmembrane region" description="Helical" evidence="8">
    <location>
        <begin position="117"/>
        <end position="141"/>
    </location>
</feature>
<dbReference type="SUPFAM" id="SSF160240">
    <property type="entry name" value="Cation efflux protein cytoplasmic domain-like"/>
    <property type="match status" value="1"/>
</dbReference>
<dbReference type="InterPro" id="IPR027470">
    <property type="entry name" value="Cation_efflux_CTD"/>
</dbReference>
<feature type="transmembrane region" description="Helical" evidence="8">
    <location>
        <begin position="56"/>
        <end position="74"/>
    </location>
</feature>